<dbReference type="InterPro" id="IPR011335">
    <property type="entry name" value="Restrct_endonuc-II-like"/>
</dbReference>
<keyword evidence="4" id="KW-1185">Reference proteome</keyword>
<evidence type="ECO:0000256" key="1">
    <source>
        <dbReference type="SAM" id="MobiDB-lite"/>
    </source>
</evidence>
<organism evidence="3 4">
    <name type="scientific">Nonomuraea glycinis</name>
    <dbReference type="NCBI Taxonomy" id="2047744"/>
    <lineage>
        <taxon>Bacteria</taxon>
        <taxon>Bacillati</taxon>
        <taxon>Actinomycetota</taxon>
        <taxon>Actinomycetes</taxon>
        <taxon>Streptosporangiales</taxon>
        <taxon>Streptosporangiaceae</taxon>
        <taxon>Nonomuraea</taxon>
    </lineage>
</organism>
<dbReference type="PANTHER" id="PTHR35400">
    <property type="entry name" value="SLR1083 PROTEIN"/>
    <property type="match status" value="1"/>
</dbReference>
<evidence type="ECO:0000313" key="3">
    <source>
        <dbReference type="EMBL" id="GGP09822.1"/>
    </source>
</evidence>
<name>A0A918A6V8_9ACTN</name>
<protein>
    <recommendedName>
        <fullName evidence="2">Putative restriction endonuclease domain-containing protein</fullName>
    </recommendedName>
</protein>
<dbReference type="PANTHER" id="PTHR35400:SF3">
    <property type="entry name" value="SLL1072 PROTEIN"/>
    <property type="match status" value="1"/>
</dbReference>
<feature type="region of interest" description="Disordered" evidence="1">
    <location>
        <begin position="1"/>
        <end position="22"/>
    </location>
</feature>
<accession>A0A918A6V8</accession>
<dbReference type="EMBL" id="BMNK01000008">
    <property type="protein sequence ID" value="GGP09822.1"/>
    <property type="molecule type" value="Genomic_DNA"/>
</dbReference>
<evidence type="ECO:0000259" key="2">
    <source>
        <dbReference type="Pfam" id="PF05685"/>
    </source>
</evidence>
<dbReference type="SUPFAM" id="SSF52980">
    <property type="entry name" value="Restriction endonuclease-like"/>
    <property type="match status" value="1"/>
</dbReference>
<reference evidence="3" key="1">
    <citation type="journal article" date="2014" name="Int. J. Syst. Evol. Microbiol.">
        <title>Complete genome sequence of Corynebacterium casei LMG S-19264T (=DSM 44701T), isolated from a smear-ripened cheese.</title>
        <authorList>
            <consortium name="US DOE Joint Genome Institute (JGI-PGF)"/>
            <person name="Walter F."/>
            <person name="Albersmeier A."/>
            <person name="Kalinowski J."/>
            <person name="Ruckert C."/>
        </authorList>
    </citation>
    <scope>NUCLEOTIDE SEQUENCE</scope>
    <source>
        <strain evidence="3">CGMCC 4.7430</strain>
    </source>
</reference>
<feature type="domain" description="Putative restriction endonuclease" evidence="2">
    <location>
        <begin position="28"/>
        <end position="196"/>
    </location>
</feature>
<feature type="compositionally biased region" description="Basic and acidic residues" evidence="1">
    <location>
        <begin position="1"/>
        <end position="12"/>
    </location>
</feature>
<sequence>MVAMVTRHDEHTTFAPTSTKRMPETARELFDALPELPGFRADVIDGNLIVSPVGTPEHGRHAMRLNRALASIMDEKGWEAWAGNVDVCIEGPREPVEPDFVLAPLDCPLWGTRELRSTALIMVAEVVSHGSAGRDRTEKPLLYATGGIPIYLLIDPIAKSPSVTVYSDIDDGVYRAVNQVALGAPIQLPKPIDIELDTSIFKTGA</sequence>
<dbReference type="InterPro" id="IPR012296">
    <property type="entry name" value="Nuclease_put_TT1808"/>
</dbReference>
<reference evidence="3" key="2">
    <citation type="submission" date="2020-09" db="EMBL/GenBank/DDBJ databases">
        <authorList>
            <person name="Sun Q."/>
            <person name="Zhou Y."/>
        </authorList>
    </citation>
    <scope>NUCLEOTIDE SEQUENCE</scope>
    <source>
        <strain evidence="3">CGMCC 4.7430</strain>
    </source>
</reference>
<proteinExistence type="predicted"/>
<gene>
    <name evidence="3" type="ORF">GCM10012278_47010</name>
</gene>
<dbReference type="CDD" id="cd06260">
    <property type="entry name" value="DUF820-like"/>
    <property type="match status" value="1"/>
</dbReference>
<dbReference type="AlphaFoldDB" id="A0A918A6V8"/>
<comment type="caution">
    <text evidence="3">The sequence shown here is derived from an EMBL/GenBank/DDBJ whole genome shotgun (WGS) entry which is preliminary data.</text>
</comment>
<dbReference type="Pfam" id="PF05685">
    <property type="entry name" value="Uma2"/>
    <property type="match status" value="1"/>
</dbReference>
<evidence type="ECO:0000313" key="4">
    <source>
        <dbReference type="Proteomes" id="UP000660745"/>
    </source>
</evidence>
<dbReference type="InterPro" id="IPR008538">
    <property type="entry name" value="Uma2"/>
</dbReference>
<dbReference type="Gene3D" id="3.90.1570.10">
    <property type="entry name" value="tt1808, chain A"/>
    <property type="match status" value="1"/>
</dbReference>
<dbReference type="Proteomes" id="UP000660745">
    <property type="component" value="Unassembled WGS sequence"/>
</dbReference>
<dbReference type="RefSeq" id="WP_225277547.1">
    <property type="nucleotide sequence ID" value="NZ_BMNK01000008.1"/>
</dbReference>